<evidence type="ECO:0000313" key="3">
    <source>
        <dbReference type="EMBL" id="CDN48610.1"/>
    </source>
</evidence>
<proteinExistence type="predicted"/>
<feature type="chain" id="PRO_5005406913" description="Antifreeze protein, type I" evidence="2">
    <location>
        <begin position="24"/>
        <end position="118"/>
    </location>
</feature>
<keyword evidence="4" id="KW-1185">Reference proteome</keyword>
<dbReference type="eggNOG" id="ENOG5033G6W">
    <property type="taxonomic scope" value="Bacteria"/>
</dbReference>
<protein>
    <recommendedName>
        <fullName evidence="5">Antifreeze protein, type I</fullName>
    </recommendedName>
</protein>
<organism evidence="3 4">
    <name type="scientific">Neorhizobium galegae bv. orientalis str. HAMBI 540</name>
    <dbReference type="NCBI Taxonomy" id="1028800"/>
    <lineage>
        <taxon>Bacteria</taxon>
        <taxon>Pseudomonadati</taxon>
        <taxon>Pseudomonadota</taxon>
        <taxon>Alphaproteobacteria</taxon>
        <taxon>Hyphomicrobiales</taxon>
        <taxon>Rhizobiaceae</taxon>
        <taxon>Rhizobium/Agrobacterium group</taxon>
        <taxon>Neorhizobium</taxon>
    </lineage>
</organism>
<feature type="signal peptide" evidence="2">
    <location>
        <begin position="1"/>
        <end position="23"/>
    </location>
</feature>
<evidence type="ECO:0000256" key="1">
    <source>
        <dbReference type="SAM" id="MobiDB-lite"/>
    </source>
</evidence>
<gene>
    <name evidence="3" type="ORF">RG540_CH24440</name>
</gene>
<sequence length="118" mass="12776">MTSMIVKAGVAALIALTGLSATAPVAAAAGPDFAIQVQYRDRDRDWRPDRGGDRDWRPDRGPRGCAPGLAEEKASRMGLRRARVVDAGRRVVVVAGFGHRGPDRILFANERGCPVIRR</sequence>
<keyword evidence="2" id="KW-0732">Signal</keyword>
<evidence type="ECO:0000256" key="2">
    <source>
        <dbReference type="SAM" id="SignalP"/>
    </source>
</evidence>
<dbReference type="RefSeq" id="WP_038588183.1">
    <property type="nucleotide sequence ID" value="NZ_HG938353.1"/>
</dbReference>
<dbReference type="GeneID" id="24255974"/>
<feature type="compositionally biased region" description="Basic and acidic residues" evidence="1">
    <location>
        <begin position="44"/>
        <end position="62"/>
    </location>
</feature>
<dbReference type="HOGENOM" id="CLU_133222_1_1_5"/>
<dbReference type="EMBL" id="HG938353">
    <property type="protein sequence ID" value="CDN48610.1"/>
    <property type="molecule type" value="Genomic_DNA"/>
</dbReference>
<reference evidence="4" key="1">
    <citation type="journal article" date="2014" name="BMC Genomics">
        <title>Genome sequencing of two Neorhizobium galegae strains reveals a noeT gene responsible for the unusual acetylation of the nodulation factors.</title>
        <authorList>
            <person name="Osterman J."/>
            <person name="Marsh J."/>
            <person name="Laine P.K."/>
            <person name="Zeng Z."/>
            <person name="Alatalo E."/>
            <person name="Sullivan J.T."/>
            <person name="Young J.P."/>
            <person name="Thomas-Oates J."/>
            <person name="Paulin L."/>
            <person name="Lindstrom K."/>
        </authorList>
    </citation>
    <scope>NUCLEOTIDE SEQUENCE [LARGE SCALE GENOMIC DNA]</scope>
    <source>
        <strain evidence="4">HAMBI 540</strain>
    </source>
</reference>
<evidence type="ECO:0000313" key="4">
    <source>
        <dbReference type="Proteomes" id="UP000028181"/>
    </source>
</evidence>
<dbReference type="PATRIC" id="fig|1028800.3.peg.2472"/>
<dbReference type="KEGG" id="ngg:RG540_CH24440"/>
<name>A0A068SU46_NEOGA</name>
<feature type="region of interest" description="Disordered" evidence="1">
    <location>
        <begin position="44"/>
        <end position="68"/>
    </location>
</feature>
<evidence type="ECO:0008006" key="5">
    <source>
        <dbReference type="Google" id="ProtNLM"/>
    </source>
</evidence>
<dbReference type="AlphaFoldDB" id="A0A068SU46"/>
<dbReference type="Proteomes" id="UP000028181">
    <property type="component" value="Chromosome I"/>
</dbReference>
<accession>A0A068SU46</accession>